<proteinExistence type="predicted"/>
<comment type="caution">
    <text evidence="1">The sequence shown here is derived from an EMBL/GenBank/DDBJ whole genome shotgun (WGS) entry which is preliminary data.</text>
</comment>
<keyword evidence="2" id="KW-1185">Reference proteome</keyword>
<evidence type="ECO:0000313" key="2">
    <source>
        <dbReference type="Proteomes" id="UP000545493"/>
    </source>
</evidence>
<dbReference type="Proteomes" id="UP000545493">
    <property type="component" value="Unassembled WGS sequence"/>
</dbReference>
<name>A0A7X5UQH3_9PSEU</name>
<organism evidence="1 2">
    <name type="scientific">Saccharomonospora amisosensis</name>
    <dbReference type="NCBI Taxonomy" id="1128677"/>
    <lineage>
        <taxon>Bacteria</taxon>
        <taxon>Bacillati</taxon>
        <taxon>Actinomycetota</taxon>
        <taxon>Actinomycetes</taxon>
        <taxon>Pseudonocardiales</taxon>
        <taxon>Pseudonocardiaceae</taxon>
        <taxon>Saccharomonospora</taxon>
    </lineage>
</organism>
<sequence>MVREFGEDGIRGAGPPVVWRGPERAPVVLVLDPAGEAKHNELPATWRPLAQHLRVGWCRLPAEVGDEPSVEEILGGLSGRVHLVASGTAAEPALRLALKFPVVRTVVAVDPAPADPGTAHVDDYGTTADWWDRATEEARSALRARDVRVGAFLSRESDPAVRVEPPVPLGHPDVVGRVVQTLLSFQGDRAHPDPVEPERGEVVEAWHAVQQRFGPALQRARESGGSGA</sequence>
<dbReference type="EMBL" id="JAAOYM010000001">
    <property type="protein sequence ID" value="NIJ12363.1"/>
    <property type="molecule type" value="Genomic_DNA"/>
</dbReference>
<protein>
    <recommendedName>
        <fullName evidence="3">Alpha/beta hydrolase</fullName>
    </recommendedName>
</protein>
<gene>
    <name evidence="1" type="ORF">FHU38_002707</name>
</gene>
<accession>A0A7X5UQH3</accession>
<reference evidence="1 2" key="1">
    <citation type="submission" date="2020-03" db="EMBL/GenBank/DDBJ databases">
        <title>Sequencing the genomes of 1000 actinobacteria strains.</title>
        <authorList>
            <person name="Klenk H.-P."/>
        </authorList>
    </citation>
    <scope>NUCLEOTIDE SEQUENCE [LARGE SCALE GENOMIC DNA]</scope>
    <source>
        <strain evidence="1 2">DSM 45685</strain>
    </source>
</reference>
<dbReference type="AlphaFoldDB" id="A0A7X5UQH3"/>
<evidence type="ECO:0008006" key="3">
    <source>
        <dbReference type="Google" id="ProtNLM"/>
    </source>
</evidence>
<evidence type="ECO:0000313" key="1">
    <source>
        <dbReference type="EMBL" id="NIJ12363.1"/>
    </source>
</evidence>